<dbReference type="Proteomes" id="UP000046393">
    <property type="component" value="Unplaced"/>
</dbReference>
<name>A0A0N5ALC0_9BILA</name>
<organism evidence="1 2">
    <name type="scientific">Syphacia muris</name>
    <dbReference type="NCBI Taxonomy" id="451379"/>
    <lineage>
        <taxon>Eukaryota</taxon>
        <taxon>Metazoa</taxon>
        <taxon>Ecdysozoa</taxon>
        <taxon>Nematoda</taxon>
        <taxon>Chromadorea</taxon>
        <taxon>Rhabditida</taxon>
        <taxon>Spirurina</taxon>
        <taxon>Oxyuridomorpha</taxon>
        <taxon>Oxyuroidea</taxon>
        <taxon>Oxyuridae</taxon>
        <taxon>Syphacia</taxon>
    </lineage>
</organism>
<keyword evidence="1" id="KW-1185">Reference proteome</keyword>
<sequence>MSVENVVSNVNLVEDQIFDHTFVIKREIDRIYDNFEKNERFKEFDGLIRASHALIEATDATLETLVNDDELKKLNDEIKLLTKSILQLSVPKQCFPTRIYSCYFPFKEHDEYLEAIRKEQEQHVRVVETVVQQRIQNLKDEHIRNRIEQTGTSLDASIASEVDLG</sequence>
<dbReference type="AlphaFoldDB" id="A0A0N5ALC0"/>
<reference evidence="2" key="1">
    <citation type="submission" date="2017-02" db="UniProtKB">
        <authorList>
            <consortium name="WormBaseParasite"/>
        </authorList>
    </citation>
    <scope>IDENTIFICATION</scope>
</reference>
<proteinExistence type="predicted"/>
<accession>A0A0N5ALC0</accession>
<dbReference type="STRING" id="451379.A0A0N5ALC0"/>
<evidence type="ECO:0000313" key="1">
    <source>
        <dbReference type="Proteomes" id="UP000046393"/>
    </source>
</evidence>
<dbReference type="WBParaSite" id="SMUV_0000533101-mRNA-1">
    <property type="protein sequence ID" value="SMUV_0000533101-mRNA-1"/>
    <property type="gene ID" value="SMUV_0000533101"/>
</dbReference>
<protein>
    <submittedName>
        <fullName evidence="2">Biogenesis of lysosome-related organelles complex 1 subunit 5</fullName>
    </submittedName>
</protein>
<evidence type="ECO:0000313" key="2">
    <source>
        <dbReference type="WBParaSite" id="SMUV_0000533101-mRNA-1"/>
    </source>
</evidence>